<name>V9IEL7_APICE</name>
<dbReference type="EMBL" id="JR040313">
    <property type="protein sequence ID" value="AEY59082.1"/>
    <property type="molecule type" value="mRNA"/>
</dbReference>
<sequence length="41" mass="4564">MATKIRANYTWSAVTKPLLAISQGSFDKNDILELAKSIVIR</sequence>
<proteinExistence type="evidence at transcript level"/>
<protein>
    <submittedName>
        <fullName evidence="1">E3 ubiquitin-protein ligase UBR4</fullName>
    </submittedName>
</protein>
<evidence type="ECO:0000313" key="1">
    <source>
        <dbReference type="EMBL" id="AEY59082.1"/>
    </source>
</evidence>
<organism evidence="1">
    <name type="scientific">Apis cerana</name>
    <name type="common">Indian honeybee</name>
    <dbReference type="NCBI Taxonomy" id="7461"/>
    <lineage>
        <taxon>Eukaryota</taxon>
        <taxon>Metazoa</taxon>
        <taxon>Ecdysozoa</taxon>
        <taxon>Arthropoda</taxon>
        <taxon>Hexapoda</taxon>
        <taxon>Insecta</taxon>
        <taxon>Pterygota</taxon>
        <taxon>Neoptera</taxon>
        <taxon>Endopterygota</taxon>
        <taxon>Hymenoptera</taxon>
        <taxon>Apocrita</taxon>
        <taxon>Aculeata</taxon>
        <taxon>Apoidea</taxon>
        <taxon>Anthophila</taxon>
        <taxon>Apidae</taxon>
        <taxon>Apis</taxon>
    </lineage>
</organism>
<reference evidence="1" key="1">
    <citation type="submission" date="2011-11" db="EMBL/GenBank/DDBJ databases">
        <title>Decoding the brain transcriptome of the Eastern honeybee (Apis cerana) based on pyrosequencing.</title>
        <authorList>
            <person name="Sun L."/>
            <person name="Zheng H."/>
            <person name="Wang Y."/>
            <person name="Xie X."/>
            <person name="Zhu Y."/>
            <person name="Gu W."/>
            <person name="Wang S."/>
        </authorList>
    </citation>
    <scope>NUCLEOTIDE SEQUENCE</scope>
    <source>
        <tissue evidence="1">Brain</tissue>
    </source>
</reference>
<dbReference type="AlphaFoldDB" id="V9IEL7"/>
<accession>V9IEL7</accession>
<gene>
    <name evidence="1" type="ORF">ACCB01746.1</name>
</gene>